<comment type="similarity">
    <text evidence="2">Belongs to the steroid 5-alpha reductase family.</text>
</comment>
<dbReference type="EMBL" id="KN832916">
    <property type="protein sequence ID" value="KIM92575.1"/>
    <property type="molecule type" value="Genomic_DNA"/>
</dbReference>
<keyword evidence="9" id="KW-1185">Reference proteome</keyword>
<dbReference type="Pfam" id="PF02544">
    <property type="entry name" value="Steroid_dh"/>
    <property type="match status" value="1"/>
</dbReference>
<dbReference type="GO" id="GO:0016020">
    <property type="term" value="C:membrane"/>
    <property type="evidence" value="ECO:0007669"/>
    <property type="project" value="UniProtKB-SubCell"/>
</dbReference>
<reference evidence="8 9" key="1">
    <citation type="submission" date="2014-04" db="EMBL/GenBank/DDBJ databases">
        <authorList>
            <consortium name="DOE Joint Genome Institute"/>
            <person name="Kuo A."/>
            <person name="Martino E."/>
            <person name="Perotto S."/>
            <person name="Kohler A."/>
            <person name="Nagy L.G."/>
            <person name="Floudas D."/>
            <person name="Copeland A."/>
            <person name="Barry K.W."/>
            <person name="Cichocki N."/>
            <person name="Veneault-Fourrey C."/>
            <person name="LaButti K."/>
            <person name="Lindquist E.A."/>
            <person name="Lipzen A."/>
            <person name="Lundell T."/>
            <person name="Morin E."/>
            <person name="Murat C."/>
            <person name="Sun H."/>
            <person name="Tunlid A."/>
            <person name="Henrissat B."/>
            <person name="Grigoriev I.V."/>
            <person name="Hibbett D.S."/>
            <person name="Martin F."/>
            <person name="Nordberg H.P."/>
            <person name="Cantor M.N."/>
            <person name="Hua S.X."/>
        </authorList>
    </citation>
    <scope>NUCLEOTIDE SEQUENCE [LARGE SCALE GENOMIC DNA]</scope>
    <source>
        <strain evidence="8 9">Zn</strain>
    </source>
</reference>
<evidence type="ECO:0000313" key="8">
    <source>
        <dbReference type="EMBL" id="KIM92575.1"/>
    </source>
</evidence>
<dbReference type="PROSITE" id="PS50244">
    <property type="entry name" value="S5A_REDUCTASE"/>
    <property type="match status" value="1"/>
</dbReference>
<dbReference type="InterPro" id="IPR016636">
    <property type="entry name" value="3-oxo-5-alpha-steroid_4-DH"/>
</dbReference>
<sequence length="295" mass="33305">MALIDGWLPPTRQNWELVVYCFQFLPVFTLLQWIVPWYGAGKTSGNSILNLPGRWAWISMEVVGPSTLLYLMSTLPAKLDLAELPWQNKLMGGLFVIHYLYRAIISPLIAPSMSPIHIIIWGCAVIFQLANSLSIGGWLAGYGPTTQLEWQNSAGGYDVGARMGIGLLVWVLGFLGNMYHDDELREIRRTALREQKEREEANGGKPGKQKSVDKVYMIPQNGLFRWILYPHYVLEWVEWSGFWLMGGLGCVPARTFLLNELGTMIPRGVQGVTWYVNRFGKEKVGSRKAFIPGVI</sequence>
<organism evidence="8 9">
    <name type="scientific">Oidiodendron maius (strain Zn)</name>
    <dbReference type="NCBI Taxonomy" id="913774"/>
    <lineage>
        <taxon>Eukaryota</taxon>
        <taxon>Fungi</taxon>
        <taxon>Dikarya</taxon>
        <taxon>Ascomycota</taxon>
        <taxon>Pezizomycotina</taxon>
        <taxon>Leotiomycetes</taxon>
        <taxon>Leotiomycetes incertae sedis</taxon>
        <taxon>Myxotrichaceae</taxon>
        <taxon>Oidiodendron</taxon>
    </lineage>
</organism>
<dbReference type="PANTHER" id="PTHR10556:SF43">
    <property type="entry name" value="STEROID 5-ALPHA-REDUCTASE DET2"/>
    <property type="match status" value="1"/>
</dbReference>
<evidence type="ECO:0000256" key="5">
    <source>
        <dbReference type="ARBA" id="ARBA00023136"/>
    </source>
</evidence>
<dbReference type="InParanoid" id="A0A0C3G8N3"/>
<dbReference type="InterPro" id="IPR039357">
    <property type="entry name" value="SRD5A/TECR"/>
</dbReference>
<dbReference type="InterPro" id="IPR001104">
    <property type="entry name" value="3-oxo-5_a-steroid_4-DH_C"/>
</dbReference>
<feature type="domain" description="3-oxo-5-alpha-steroid 4-dehydrogenase C-terminal" evidence="7">
    <location>
        <begin position="210"/>
        <end position="294"/>
    </location>
</feature>
<evidence type="ECO:0000256" key="1">
    <source>
        <dbReference type="ARBA" id="ARBA00004141"/>
    </source>
</evidence>
<keyword evidence="4 6" id="KW-1133">Transmembrane helix</keyword>
<evidence type="ECO:0000259" key="7">
    <source>
        <dbReference type="Pfam" id="PF02544"/>
    </source>
</evidence>
<feature type="transmembrane region" description="Helical" evidence="6">
    <location>
        <begin position="118"/>
        <end position="139"/>
    </location>
</feature>
<name>A0A0C3G8N3_OIDMZ</name>
<dbReference type="Proteomes" id="UP000054321">
    <property type="component" value="Unassembled WGS sequence"/>
</dbReference>
<feature type="transmembrane region" description="Helical" evidence="6">
    <location>
        <begin position="17"/>
        <end position="35"/>
    </location>
</feature>
<dbReference type="PANTHER" id="PTHR10556">
    <property type="entry name" value="3-OXO-5-ALPHA-STEROID 4-DEHYDROGENASE"/>
    <property type="match status" value="1"/>
</dbReference>
<evidence type="ECO:0000256" key="6">
    <source>
        <dbReference type="SAM" id="Phobius"/>
    </source>
</evidence>
<accession>A0A0C3G8N3</accession>
<gene>
    <name evidence="8" type="ORF">OIDMADRAFT_173905</name>
</gene>
<evidence type="ECO:0000256" key="3">
    <source>
        <dbReference type="ARBA" id="ARBA00022692"/>
    </source>
</evidence>
<comment type="subcellular location">
    <subcellularLocation>
        <location evidence="1">Membrane</location>
        <topology evidence="1">Multi-pass membrane protein</topology>
    </subcellularLocation>
</comment>
<dbReference type="GO" id="GO:0003865">
    <property type="term" value="F:3-oxo-5-alpha-steroid 4-dehydrogenase activity"/>
    <property type="evidence" value="ECO:0007669"/>
    <property type="project" value="InterPro"/>
</dbReference>
<keyword evidence="5 6" id="KW-0472">Membrane</keyword>
<evidence type="ECO:0000256" key="4">
    <source>
        <dbReference type="ARBA" id="ARBA00022989"/>
    </source>
</evidence>
<proteinExistence type="inferred from homology"/>
<dbReference type="STRING" id="913774.A0A0C3G8N3"/>
<keyword evidence="3 6" id="KW-0812">Transmembrane</keyword>
<reference evidence="9" key="2">
    <citation type="submission" date="2015-01" db="EMBL/GenBank/DDBJ databases">
        <title>Evolutionary Origins and Diversification of the Mycorrhizal Mutualists.</title>
        <authorList>
            <consortium name="DOE Joint Genome Institute"/>
            <consortium name="Mycorrhizal Genomics Consortium"/>
            <person name="Kohler A."/>
            <person name="Kuo A."/>
            <person name="Nagy L.G."/>
            <person name="Floudas D."/>
            <person name="Copeland A."/>
            <person name="Barry K.W."/>
            <person name="Cichocki N."/>
            <person name="Veneault-Fourrey C."/>
            <person name="LaButti K."/>
            <person name="Lindquist E.A."/>
            <person name="Lipzen A."/>
            <person name="Lundell T."/>
            <person name="Morin E."/>
            <person name="Murat C."/>
            <person name="Riley R."/>
            <person name="Ohm R."/>
            <person name="Sun H."/>
            <person name="Tunlid A."/>
            <person name="Henrissat B."/>
            <person name="Grigoriev I.V."/>
            <person name="Hibbett D.S."/>
            <person name="Martin F."/>
        </authorList>
    </citation>
    <scope>NUCLEOTIDE SEQUENCE [LARGE SCALE GENOMIC DNA]</scope>
    <source>
        <strain evidence="9">Zn</strain>
    </source>
</reference>
<dbReference type="AlphaFoldDB" id="A0A0C3G8N3"/>
<protein>
    <recommendedName>
        <fullName evidence="7">3-oxo-5-alpha-steroid 4-dehydrogenase C-terminal domain-containing protein</fullName>
    </recommendedName>
</protein>
<evidence type="ECO:0000256" key="2">
    <source>
        <dbReference type="ARBA" id="ARBA00007742"/>
    </source>
</evidence>
<dbReference type="GO" id="GO:0008202">
    <property type="term" value="P:steroid metabolic process"/>
    <property type="evidence" value="ECO:0007669"/>
    <property type="project" value="InterPro"/>
</dbReference>
<dbReference type="OrthoDB" id="5788137at2759"/>
<evidence type="ECO:0000313" key="9">
    <source>
        <dbReference type="Proteomes" id="UP000054321"/>
    </source>
</evidence>
<dbReference type="HOGENOM" id="CLU_065395_0_0_1"/>
<dbReference type="PIRSF" id="PIRSF015596">
    <property type="entry name" value="5_alpha-SR2"/>
    <property type="match status" value="1"/>
</dbReference>
<feature type="transmembrane region" description="Helical" evidence="6">
    <location>
        <begin position="159"/>
        <end position="179"/>
    </location>
</feature>